<dbReference type="InterPro" id="IPR011008">
    <property type="entry name" value="Dimeric_a/b-barrel"/>
</dbReference>
<organism evidence="3 4">
    <name type="scientific">Stephania japonica</name>
    <dbReference type="NCBI Taxonomy" id="461633"/>
    <lineage>
        <taxon>Eukaryota</taxon>
        <taxon>Viridiplantae</taxon>
        <taxon>Streptophyta</taxon>
        <taxon>Embryophyta</taxon>
        <taxon>Tracheophyta</taxon>
        <taxon>Spermatophyta</taxon>
        <taxon>Magnoliopsida</taxon>
        <taxon>Ranunculales</taxon>
        <taxon>Menispermaceae</taxon>
        <taxon>Menispermoideae</taxon>
        <taxon>Cissampelideae</taxon>
        <taxon>Stephania</taxon>
    </lineage>
</organism>
<dbReference type="Pfam" id="PF07876">
    <property type="entry name" value="Dabb"/>
    <property type="match status" value="1"/>
</dbReference>
<evidence type="ECO:0000259" key="2">
    <source>
        <dbReference type="PROSITE" id="PS51502"/>
    </source>
</evidence>
<comment type="subunit">
    <text evidence="1">Homodimer.</text>
</comment>
<name>A0AAP0JE68_9MAGN</name>
<dbReference type="InterPro" id="IPR044662">
    <property type="entry name" value="HS1/DABB1-like"/>
</dbReference>
<proteinExistence type="predicted"/>
<evidence type="ECO:0000256" key="1">
    <source>
        <dbReference type="ARBA" id="ARBA00011738"/>
    </source>
</evidence>
<dbReference type="PROSITE" id="PS51502">
    <property type="entry name" value="S_R_A_B_BARREL"/>
    <property type="match status" value="2"/>
</dbReference>
<accession>A0AAP0JE68</accession>
<feature type="domain" description="Stress-response A/B barrel" evidence="2">
    <location>
        <begin position="1"/>
        <end position="72"/>
    </location>
</feature>
<dbReference type="Proteomes" id="UP001417504">
    <property type="component" value="Unassembled WGS sequence"/>
</dbReference>
<comment type="caution">
    <text evidence="3">The sequence shown here is derived from an EMBL/GenBank/DDBJ whole genome shotgun (WGS) entry which is preliminary data.</text>
</comment>
<dbReference type="EMBL" id="JBBNAE010000004">
    <property type="protein sequence ID" value="KAK9131358.1"/>
    <property type="molecule type" value="Genomic_DNA"/>
</dbReference>
<reference evidence="3 4" key="1">
    <citation type="submission" date="2024-01" db="EMBL/GenBank/DDBJ databases">
        <title>Genome assemblies of Stephania.</title>
        <authorList>
            <person name="Yang L."/>
        </authorList>
    </citation>
    <scope>NUCLEOTIDE SEQUENCE [LARGE SCALE GENOMIC DNA]</scope>
    <source>
        <strain evidence="3">QJT</strain>
        <tissue evidence="3">Leaf</tissue>
    </source>
</reference>
<keyword evidence="4" id="KW-1185">Reference proteome</keyword>
<dbReference type="PANTHER" id="PTHR33178">
    <property type="match status" value="1"/>
</dbReference>
<feature type="domain" description="Stress-response A/B barrel" evidence="2">
    <location>
        <begin position="87"/>
        <end position="178"/>
    </location>
</feature>
<dbReference type="Gene3D" id="3.30.70.100">
    <property type="match status" value="1"/>
</dbReference>
<dbReference type="SUPFAM" id="SSF54909">
    <property type="entry name" value="Dimeric alpha+beta barrel"/>
    <property type="match status" value="2"/>
</dbReference>
<protein>
    <recommendedName>
        <fullName evidence="2">Stress-response A/B barrel domain-containing protein</fullName>
    </recommendedName>
</protein>
<dbReference type="InterPro" id="IPR013097">
    <property type="entry name" value="Dabb"/>
</dbReference>
<dbReference type="PANTHER" id="PTHR33178:SF3">
    <property type="entry name" value="STRESS-RESPONSE A_B BARREL DOMAIN-CONTAINING PROTEIN UP3"/>
    <property type="match status" value="1"/>
</dbReference>
<gene>
    <name evidence="3" type="ORF">Sjap_011845</name>
</gene>
<evidence type="ECO:0000313" key="4">
    <source>
        <dbReference type="Proteomes" id="UP001417504"/>
    </source>
</evidence>
<dbReference type="AlphaFoldDB" id="A0AAP0JE68"/>
<evidence type="ECO:0000313" key="3">
    <source>
        <dbReference type="EMBL" id="KAK9131358.1"/>
    </source>
</evidence>
<sequence length="194" mass="20233">MVSSLAGLTALPQVQHLSVGPILKTHSPFTHLLHSRYSSKHDLASYSSHPDHLSAVRSSVLPICLDILAVDWLSPHRPPSPIPPGSAIRLTLMKAKEDGAVGEVLGLIGGFEGRIAAGGLLELSFGQNFSPARAQGFGIASIAVFKGLGDLEALDSGVLEDENVKVRGFLESVIDVDFVVPGGLPSDPSASASL</sequence>